<dbReference type="Pfam" id="PF13417">
    <property type="entry name" value="GST_N_3"/>
    <property type="match status" value="1"/>
</dbReference>
<dbReference type="PANTHER" id="PTHR43969:SF9">
    <property type="entry name" value="GLUTATHIONE S TRANSFERASE D10, ISOFORM A-RELATED"/>
    <property type="match status" value="1"/>
</dbReference>
<dbReference type="Gene3D" id="1.20.1050.10">
    <property type="match status" value="1"/>
</dbReference>
<dbReference type="SUPFAM" id="SSF52833">
    <property type="entry name" value="Thioredoxin-like"/>
    <property type="match status" value="1"/>
</dbReference>
<dbReference type="EMBL" id="JAHIBW010000022">
    <property type="protein sequence ID" value="KAG7299581.1"/>
    <property type="molecule type" value="Genomic_DNA"/>
</dbReference>
<evidence type="ECO:0000259" key="2">
    <source>
        <dbReference type="PROSITE" id="PS50404"/>
    </source>
</evidence>
<dbReference type="CDD" id="cd03177">
    <property type="entry name" value="GST_C_Delta_Epsilon"/>
    <property type="match status" value="1"/>
</dbReference>
<evidence type="ECO:0000313" key="4">
    <source>
        <dbReference type="EMBL" id="KAG7299581.1"/>
    </source>
</evidence>
<dbReference type="PROSITE" id="PS50404">
    <property type="entry name" value="GST_NTER"/>
    <property type="match status" value="1"/>
</dbReference>
<protein>
    <recommendedName>
        <fullName evidence="6">Glutathione S-transferase</fullName>
    </recommendedName>
</protein>
<comment type="caution">
    <text evidence="4">The sequence shown here is derived from an EMBL/GenBank/DDBJ whole genome shotgun (WGS) entry which is preliminary data.</text>
</comment>
<evidence type="ECO:0008006" key="6">
    <source>
        <dbReference type="Google" id="ProtNLM"/>
    </source>
</evidence>
<dbReference type="PROSITE" id="PS50405">
    <property type="entry name" value="GST_CTER"/>
    <property type="match status" value="1"/>
</dbReference>
<dbReference type="Proteomes" id="UP000823941">
    <property type="component" value="Chromosome 22"/>
</dbReference>
<sequence>MKLYKLDGSPPARSAMMVVEALGLTVDAVDCDLLKGENTSPEYMKKNPVHTIPLLEDGDLTIHDSHVIVTYLVDKYAKDDSLYPKDIKKRAQVDQKLYFDATILFPRLRAVTYPMIAEGLTKPTEKMLSQIEEAYSMLDAFLSGSKWLAGDSMTVADICAVGSATGLNHIVPLDAAKYPNVAAWLNTMKQQPFVKSKNEPGDTFLGQWIASKLTSS</sequence>
<dbReference type="SFLD" id="SFLDG00358">
    <property type="entry name" value="Main_(cytGST)"/>
    <property type="match status" value="1"/>
</dbReference>
<evidence type="ECO:0000256" key="1">
    <source>
        <dbReference type="ARBA" id="ARBA00011738"/>
    </source>
</evidence>
<dbReference type="SFLD" id="SFLDS00019">
    <property type="entry name" value="Glutathione_Transferase_(cytos"/>
    <property type="match status" value="1"/>
</dbReference>
<name>A0ABQ7Q328_PLUXY</name>
<dbReference type="InterPro" id="IPR010987">
    <property type="entry name" value="Glutathione-S-Trfase_C-like"/>
</dbReference>
<organism evidence="4 5">
    <name type="scientific">Plutella xylostella</name>
    <name type="common">Diamondback moth</name>
    <name type="synonym">Plutella maculipennis</name>
    <dbReference type="NCBI Taxonomy" id="51655"/>
    <lineage>
        <taxon>Eukaryota</taxon>
        <taxon>Metazoa</taxon>
        <taxon>Ecdysozoa</taxon>
        <taxon>Arthropoda</taxon>
        <taxon>Hexapoda</taxon>
        <taxon>Insecta</taxon>
        <taxon>Pterygota</taxon>
        <taxon>Neoptera</taxon>
        <taxon>Endopterygota</taxon>
        <taxon>Lepidoptera</taxon>
        <taxon>Glossata</taxon>
        <taxon>Ditrysia</taxon>
        <taxon>Yponomeutoidea</taxon>
        <taxon>Plutellidae</taxon>
        <taxon>Plutella</taxon>
    </lineage>
</organism>
<reference evidence="4 5" key="1">
    <citation type="submission" date="2021-06" db="EMBL/GenBank/DDBJ databases">
        <title>A haploid diamondback moth (Plutella xylostella L.) genome assembly resolves 31 chromosomes and identifies a diamide resistance mutation.</title>
        <authorList>
            <person name="Ward C.M."/>
            <person name="Perry K.D."/>
            <person name="Baker G."/>
            <person name="Powis K."/>
            <person name="Heckel D.G."/>
            <person name="Baxter S.W."/>
        </authorList>
    </citation>
    <scope>NUCLEOTIDE SEQUENCE [LARGE SCALE GENOMIC DNA]</scope>
    <source>
        <strain evidence="4 5">LV</strain>
        <tissue evidence="4">Single pupa</tissue>
    </source>
</reference>
<dbReference type="SUPFAM" id="SSF47616">
    <property type="entry name" value="GST C-terminal domain-like"/>
    <property type="match status" value="1"/>
</dbReference>
<comment type="subunit">
    <text evidence="1">Homodimer.</text>
</comment>
<evidence type="ECO:0000259" key="3">
    <source>
        <dbReference type="PROSITE" id="PS50405"/>
    </source>
</evidence>
<dbReference type="InterPro" id="IPR036249">
    <property type="entry name" value="Thioredoxin-like_sf"/>
</dbReference>
<proteinExistence type="predicted"/>
<dbReference type="InterPro" id="IPR040079">
    <property type="entry name" value="Glutathione_S-Trfase"/>
</dbReference>
<dbReference type="InterPro" id="IPR004046">
    <property type="entry name" value="GST_C"/>
</dbReference>
<dbReference type="Pfam" id="PF00043">
    <property type="entry name" value="GST_C"/>
    <property type="match status" value="1"/>
</dbReference>
<feature type="domain" description="GST C-terminal" evidence="3">
    <location>
        <begin position="86"/>
        <end position="213"/>
    </location>
</feature>
<dbReference type="SFLD" id="SFLDG01153">
    <property type="entry name" value="Main.4:_Theta-like"/>
    <property type="match status" value="1"/>
</dbReference>
<keyword evidence="5" id="KW-1185">Reference proteome</keyword>
<evidence type="ECO:0000313" key="5">
    <source>
        <dbReference type="Proteomes" id="UP000823941"/>
    </source>
</evidence>
<accession>A0ABQ7Q328</accession>
<dbReference type="PANTHER" id="PTHR43969">
    <property type="entry name" value="GLUTATHIONE S TRANSFERASE D10, ISOFORM A-RELATED"/>
    <property type="match status" value="1"/>
</dbReference>
<dbReference type="InterPro" id="IPR036282">
    <property type="entry name" value="Glutathione-S-Trfase_C_sf"/>
</dbReference>
<dbReference type="InterPro" id="IPR004045">
    <property type="entry name" value="Glutathione_S-Trfase_N"/>
</dbReference>
<feature type="domain" description="GST N-terminal" evidence="2">
    <location>
        <begin position="1"/>
        <end position="80"/>
    </location>
</feature>
<dbReference type="Gene3D" id="3.40.30.10">
    <property type="entry name" value="Glutaredoxin"/>
    <property type="match status" value="1"/>
</dbReference>
<gene>
    <name evidence="4" type="ORF">JYU34_016567</name>
</gene>